<evidence type="ECO:0000313" key="1">
    <source>
        <dbReference type="EMBL" id="KAJ8040378.1"/>
    </source>
</evidence>
<dbReference type="Proteomes" id="UP001152320">
    <property type="component" value="Chromosome 6"/>
</dbReference>
<dbReference type="EMBL" id="JAIZAY010000006">
    <property type="protein sequence ID" value="KAJ8040378.1"/>
    <property type="molecule type" value="Genomic_DNA"/>
</dbReference>
<keyword evidence="2" id="KW-1185">Reference proteome</keyword>
<dbReference type="AlphaFoldDB" id="A0A9Q1HCI5"/>
<accession>A0A9Q1HCI5</accession>
<comment type="caution">
    <text evidence="1">The sequence shown here is derived from an EMBL/GenBank/DDBJ whole genome shotgun (WGS) entry which is preliminary data.</text>
</comment>
<gene>
    <name evidence="1" type="ORF">HOLleu_14650</name>
</gene>
<protein>
    <submittedName>
        <fullName evidence="1">Uncharacterized protein</fullName>
    </submittedName>
</protein>
<name>A0A9Q1HCI5_HOLLE</name>
<reference evidence="1" key="1">
    <citation type="submission" date="2021-10" db="EMBL/GenBank/DDBJ databases">
        <title>Tropical sea cucumber genome reveals ecological adaptation and Cuvierian tubules defense mechanism.</title>
        <authorList>
            <person name="Chen T."/>
        </authorList>
    </citation>
    <scope>NUCLEOTIDE SEQUENCE</scope>
    <source>
        <strain evidence="1">Nanhai2018</strain>
        <tissue evidence="1">Muscle</tissue>
    </source>
</reference>
<organism evidence="1 2">
    <name type="scientific">Holothuria leucospilota</name>
    <name type="common">Black long sea cucumber</name>
    <name type="synonym">Mertensiothuria leucospilota</name>
    <dbReference type="NCBI Taxonomy" id="206669"/>
    <lineage>
        <taxon>Eukaryota</taxon>
        <taxon>Metazoa</taxon>
        <taxon>Echinodermata</taxon>
        <taxon>Eleutherozoa</taxon>
        <taxon>Echinozoa</taxon>
        <taxon>Holothuroidea</taxon>
        <taxon>Aspidochirotacea</taxon>
        <taxon>Aspidochirotida</taxon>
        <taxon>Holothuriidae</taxon>
        <taxon>Holothuria</taxon>
    </lineage>
</organism>
<proteinExistence type="predicted"/>
<evidence type="ECO:0000313" key="2">
    <source>
        <dbReference type="Proteomes" id="UP001152320"/>
    </source>
</evidence>
<sequence length="91" mass="10546">MTKPAFRICIETLSIAQQTYMPLKKPVFYLLIREKLSTFAAVLLWELLSEDIGNKNTVVRFEACGAREIFDSLRRICENSDSLRNICDRKC</sequence>